<dbReference type="InterPro" id="IPR012951">
    <property type="entry name" value="BBE"/>
</dbReference>
<feature type="domain" description="FAD-binding PCMH-type" evidence="4">
    <location>
        <begin position="113"/>
        <end position="291"/>
    </location>
</feature>
<dbReference type="PANTHER" id="PTHR13878:SF91">
    <property type="entry name" value="FAD BINDING DOMAIN PROTEIN (AFU_ORTHOLOGUE AFUA_6G12070)-RELATED"/>
    <property type="match status" value="1"/>
</dbReference>
<reference evidence="5" key="1">
    <citation type="submission" date="2023-06" db="EMBL/GenBank/DDBJ databases">
        <authorList>
            <person name="Noh H."/>
        </authorList>
    </citation>
    <scope>NUCLEOTIDE SEQUENCE</scope>
    <source>
        <strain evidence="5">DUCC20226</strain>
    </source>
</reference>
<dbReference type="InterPro" id="IPR050432">
    <property type="entry name" value="FAD-linked_Oxidoreductases_BP"/>
</dbReference>
<feature type="chain" id="PRO_5042277354" description="FAD-binding PCMH-type domain-containing protein" evidence="3">
    <location>
        <begin position="20"/>
        <end position="566"/>
    </location>
</feature>
<dbReference type="SUPFAM" id="SSF56176">
    <property type="entry name" value="FAD-binding/transporter-associated domain-like"/>
    <property type="match status" value="1"/>
</dbReference>
<dbReference type="InterPro" id="IPR016166">
    <property type="entry name" value="FAD-bd_PCMH"/>
</dbReference>
<evidence type="ECO:0000256" key="2">
    <source>
        <dbReference type="ARBA" id="ARBA00023002"/>
    </source>
</evidence>
<dbReference type="Pfam" id="PF08031">
    <property type="entry name" value="BBE"/>
    <property type="match status" value="1"/>
</dbReference>
<organism evidence="5 6">
    <name type="scientific">Phomopsis amygdali</name>
    <name type="common">Fusicoccum amygdali</name>
    <dbReference type="NCBI Taxonomy" id="1214568"/>
    <lineage>
        <taxon>Eukaryota</taxon>
        <taxon>Fungi</taxon>
        <taxon>Dikarya</taxon>
        <taxon>Ascomycota</taxon>
        <taxon>Pezizomycotina</taxon>
        <taxon>Sordariomycetes</taxon>
        <taxon>Sordariomycetidae</taxon>
        <taxon>Diaporthales</taxon>
        <taxon>Diaporthaceae</taxon>
        <taxon>Diaporthe</taxon>
    </lineage>
</organism>
<comment type="similarity">
    <text evidence="1">Belongs to the oxygen-dependent FAD-linked oxidoreductase family.</text>
</comment>
<sequence>MRSSLLSLGVCATPTLSLAISNATCKCFPGESCWPSTESWESLNATVGGRLIETVPLARSCHDPQFDNATCSALQSEWQSPSVHMSDPSSVMAPFFANQSCDPFTAENKACDFGNYVRYAVNVSNADDVAATIAFAKKNDIRFVIRNTGHDYLGRSTGAGSLSVWTHYLKDIEFLNWNDANYTGSAVKVGAGVQGYEILAATKAKGLVVVGGECPTVGIAGGYTQGGGHSALSTSFGLSADNVLEWEAVTADGQLVTASRSENPDLYWALSGGGAGNYAVVTSMTVKTFPDTYVGAGTLAFYSADTTTDAFYEAIDAFHNALPAMVDAGSMVVYYFTSTFFQIAPLTAYNKTAAEVKAIMAPFIEKLNELNVTHTASYNQSCSYYKHYDTYFGPLPVGAIQVGIAQYGARLIPRSVVQGNSTALNQAARAIAEQGVTWIGVGTDVSRFATDEQNAVLPAWRKALVHATLTTVWSFDPEDWDQMLANQQLMTDTVIPTIEAATPGSGAYLNEGDFQQPNFQDTFFGSKYESLLGIKKKYDPSGLLYSTKAVGSESWKVSESGQLCRA</sequence>
<dbReference type="Gene3D" id="3.30.465.10">
    <property type="match status" value="2"/>
</dbReference>
<evidence type="ECO:0000256" key="3">
    <source>
        <dbReference type="SAM" id="SignalP"/>
    </source>
</evidence>
<dbReference type="Proteomes" id="UP001265746">
    <property type="component" value="Unassembled WGS sequence"/>
</dbReference>
<evidence type="ECO:0000256" key="1">
    <source>
        <dbReference type="ARBA" id="ARBA00005466"/>
    </source>
</evidence>
<comment type="caution">
    <text evidence="5">The sequence shown here is derived from an EMBL/GenBank/DDBJ whole genome shotgun (WGS) entry which is preliminary data.</text>
</comment>
<evidence type="ECO:0000313" key="5">
    <source>
        <dbReference type="EMBL" id="KAK2604713.1"/>
    </source>
</evidence>
<dbReference type="EMBL" id="JAUJFL010000004">
    <property type="protein sequence ID" value="KAK2604713.1"/>
    <property type="molecule type" value="Genomic_DNA"/>
</dbReference>
<evidence type="ECO:0000259" key="4">
    <source>
        <dbReference type="PROSITE" id="PS51387"/>
    </source>
</evidence>
<dbReference type="GO" id="GO:0016491">
    <property type="term" value="F:oxidoreductase activity"/>
    <property type="evidence" value="ECO:0007669"/>
    <property type="project" value="UniProtKB-KW"/>
</dbReference>
<dbReference type="InterPro" id="IPR036318">
    <property type="entry name" value="FAD-bd_PCMH-like_sf"/>
</dbReference>
<protein>
    <recommendedName>
        <fullName evidence="4">FAD-binding PCMH-type domain-containing protein</fullName>
    </recommendedName>
</protein>
<proteinExistence type="inferred from homology"/>
<gene>
    <name evidence="5" type="ORF">N8I77_007622</name>
</gene>
<accession>A0AAD9SD90</accession>
<dbReference type="InterPro" id="IPR006094">
    <property type="entry name" value="Oxid_FAD_bind_N"/>
</dbReference>
<feature type="signal peptide" evidence="3">
    <location>
        <begin position="1"/>
        <end position="19"/>
    </location>
</feature>
<dbReference type="PROSITE" id="PS51387">
    <property type="entry name" value="FAD_PCMH"/>
    <property type="match status" value="1"/>
</dbReference>
<name>A0AAD9SD90_PHOAM</name>
<keyword evidence="3" id="KW-0732">Signal</keyword>
<dbReference type="AlphaFoldDB" id="A0AAD9SD90"/>
<keyword evidence="6" id="KW-1185">Reference proteome</keyword>
<dbReference type="InterPro" id="IPR016169">
    <property type="entry name" value="FAD-bd_PCMH_sub2"/>
</dbReference>
<dbReference type="PANTHER" id="PTHR13878">
    <property type="entry name" value="GULONOLACTONE OXIDASE"/>
    <property type="match status" value="1"/>
</dbReference>
<dbReference type="GO" id="GO:0071949">
    <property type="term" value="F:FAD binding"/>
    <property type="evidence" value="ECO:0007669"/>
    <property type="project" value="InterPro"/>
</dbReference>
<evidence type="ECO:0000313" key="6">
    <source>
        <dbReference type="Proteomes" id="UP001265746"/>
    </source>
</evidence>
<keyword evidence="2" id="KW-0560">Oxidoreductase</keyword>
<dbReference type="Pfam" id="PF01565">
    <property type="entry name" value="FAD_binding_4"/>
    <property type="match status" value="1"/>
</dbReference>